<dbReference type="Proteomes" id="UP001162992">
    <property type="component" value="Chromosome 14"/>
</dbReference>
<sequence>MAKRVKWFSNIKKAFTSPGSKTPDNTSTKNSEKFETLSEETLVYPSRQKISRDTEKWNFTKTAPQGFHELSNVSNHTSYNQEKLLIEAEDEHSRHALAVAMATAAAAEAAVAAAQAAAAVVRLTGGAAAAERRKSFYGGKTKAEWAAIKIQAAFRSYLARRALRALKGLVRLQALVRGQFVRRQTTLTMRSMQALLRVQSRLQERRQRLPSIAERNSMSVIQRDAQQRAQQHFDTYDHSGKQVLHSQGSESKSGRWDNGAPLAPTKSEKILSKQLDAAKKREQDFSYADPRRSIGSKSNRSDSSRRVVSALTQYKSHAKQDSPRIRQQLINGDANLPSQLQARRDDWKERPWLSDYVDFENLDIPDWSWSWLEQWMANEDPASSSNDFASSVKSSEDDGTTARSATSVKSPRLSIGAISRSRLYHSGPLPKDRSHGSAPAPARKSNSTTLQRDSAAARTSSMRFQRIMNSNRAADDQRNREVSYSSARYAERQAPNGTISFTRGNGQNTSMKSTNDRPCHTASSMLAMAADASNFSRSDQIGSRRWLVNPAKNLSPTGVTRSDSTKQQLPRHGSTYGQRSSGEMTYSRSSRNAGRKPFC</sequence>
<evidence type="ECO:0000313" key="2">
    <source>
        <dbReference type="Proteomes" id="UP001162992"/>
    </source>
</evidence>
<reference evidence="2" key="1">
    <citation type="journal article" date="2024" name="Proc. Natl. Acad. Sci. U.S.A.">
        <title>Extraordinary preservation of gene collinearity over three hundred million years revealed in homosporous lycophytes.</title>
        <authorList>
            <person name="Li C."/>
            <person name="Wickell D."/>
            <person name="Kuo L.Y."/>
            <person name="Chen X."/>
            <person name="Nie B."/>
            <person name="Liao X."/>
            <person name="Peng D."/>
            <person name="Ji J."/>
            <person name="Jenkins J."/>
            <person name="Williams M."/>
            <person name="Shu S."/>
            <person name="Plott C."/>
            <person name="Barry K."/>
            <person name="Rajasekar S."/>
            <person name="Grimwood J."/>
            <person name="Han X."/>
            <person name="Sun S."/>
            <person name="Hou Z."/>
            <person name="He W."/>
            <person name="Dai G."/>
            <person name="Sun C."/>
            <person name="Schmutz J."/>
            <person name="Leebens-Mack J.H."/>
            <person name="Li F.W."/>
            <person name="Wang L."/>
        </authorList>
    </citation>
    <scope>NUCLEOTIDE SEQUENCE [LARGE SCALE GENOMIC DNA]</scope>
    <source>
        <strain evidence="2">cv. PW_Plant_1</strain>
    </source>
</reference>
<organism evidence="1 2">
    <name type="scientific">Diphasiastrum complanatum</name>
    <name type="common">Issler's clubmoss</name>
    <name type="synonym">Lycopodium complanatum</name>
    <dbReference type="NCBI Taxonomy" id="34168"/>
    <lineage>
        <taxon>Eukaryota</taxon>
        <taxon>Viridiplantae</taxon>
        <taxon>Streptophyta</taxon>
        <taxon>Embryophyta</taxon>
        <taxon>Tracheophyta</taxon>
        <taxon>Lycopodiopsida</taxon>
        <taxon>Lycopodiales</taxon>
        <taxon>Lycopodiaceae</taxon>
        <taxon>Lycopodioideae</taxon>
        <taxon>Diphasiastrum</taxon>
    </lineage>
</organism>
<gene>
    <name evidence="1" type="ORF">O6H91_14G008500</name>
</gene>
<proteinExistence type="predicted"/>
<protein>
    <submittedName>
        <fullName evidence="1">Uncharacterized protein</fullName>
    </submittedName>
</protein>
<comment type="caution">
    <text evidence="1">The sequence shown here is derived from an EMBL/GenBank/DDBJ whole genome shotgun (WGS) entry which is preliminary data.</text>
</comment>
<accession>A0ACC2BLE6</accession>
<name>A0ACC2BLE6_DIPCM</name>
<dbReference type="EMBL" id="CM055105">
    <property type="protein sequence ID" value="KAJ7530569.1"/>
    <property type="molecule type" value="Genomic_DNA"/>
</dbReference>
<evidence type="ECO:0000313" key="1">
    <source>
        <dbReference type="EMBL" id="KAJ7530569.1"/>
    </source>
</evidence>
<keyword evidence="2" id="KW-1185">Reference proteome</keyword>